<dbReference type="PANTHER" id="PTHR14269:SF62">
    <property type="entry name" value="CDP-DIACYLGLYCEROL--GLYCEROL-3-PHOSPHATE 3-PHOSPHATIDYLTRANSFERASE 1, CHLOROPLASTIC"/>
    <property type="match status" value="1"/>
</dbReference>
<dbReference type="NCBIfam" id="TIGR00560">
    <property type="entry name" value="pgsA"/>
    <property type="match status" value="1"/>
</dbReference>
<dbReference type="GO" id="GO:0046474">
    <property type="term" value="P:glycerophospholipid biosynthetic process"/>
    <property type="evidence" value="ECO:0007669"/>
    <property type="project" value="TreeGrafter"/>
</dbReference>
<keyword evidence="10 19" id="KW-0812">Transmembrane</keyword>
<dbReference type="EC" id="2.7.8.5" evidence="5 17"/>
<comment type="similarity">
    <text evidence="4 18">Belongs to the CDP-alcohol phosphatidyltransferase class-I family.</text>
</comment>
<dbReference type="InterPro" id="IPR048254">
    <property type="entry name" value="CDP_ALCOHOL_P_TRANSF_CS"/>
</dbReference>
<comment type="pathway">
    <text evidence="3">Phospholipid metabolism; phosphatidylglycerol biosynthesis; phosphatidylglycerol from CDP-diacylglycerol: step 1/2.</text>
</comment>
<feature type="transmembrane region" description="Helical" evidence="19">
    <location>
        <begin position="159"/>
        <end position="176"/>
    </location>
</feature>
<keyword evidence="21" id="KW-1185">Reference proteome</keyword>
<gene>
    <name evidence="20" type="primary">pgsA</name>
    <name evidence="20" type="ORF">DPQ33_14065</name>
</gene>
<evidence type="ECO:0000256" key="10">
    <source>
        <dbReference type="ARBA" id="ARBA00022692"/>
    </source>
</evidence>
<dbReference type="AlphaFoldDB" id="A0A7M3MCN9"/>
<dbReference type="InterPro" id="IPR043130">
    <property type="entry name" value="CDP-OH_PTrfase_TM_dom"/>
</dbReference>
<keyword evidence="9 18" id="KW-0808">Transferase</keyword>
<dbReference type="PROSITE" id="PS00379">
    <property type="entry name" value="CDP_ALCOHOL_P_TRANSF"/>
    <property type="match status" value="1"/>
</dbReference>
<name>A0A7M3MCN9_9BACT</name>
<dbReference type="RefSeq" id="WP_144303868.1">
    <property type="nucleotide sequence ID" value="NZ_QMIE01000014.1"/>
</dbReference>
<keyword evidence="12" id="KW-0443">Lipid metabolism</keyword>
<evidence type="ECO:0000256" key="8">
    <source>
        <dbReference type="ARBA" id="ARBA00022516"/>
    </source>
</evidence>
<evidence type="ECO:0000256" key="9">
    <source>
        <dbReference type="ARBA" id="ARBA00022679"/>
    </source>
</evidence>
<dbReference type="Pfam" id="PF01066">
    <property type="entry name" value="CDP-OH_P_transf"/>
    <property type="match status" value="1"/>
</dbReference>
<feature type="transmembrane region" description="Helical" evidence="19">
    <location>
        <begin position="32"/>
        <end position="51"/>
    </location>
</feature>
<dbReference type="InterPro" id="IPR000462">
    <property type="entry name" value="CDP-OH_P_trans"/>
</dbReference>
<evidence type="ECO:0000256" key="2">
    <source>
        <dbReference type="ARBA" id="ARBA00004651"/>
    </source>
</evidence>
<evidence type="ECO:0000256" key="18">
    <source>
        <dbReference type="RuleBase" id="RU003750"/>
    </source>
</evidence>
<dbReference type="GO" id="GO:0008444">
    <property type="term" value="F:CDP-diacylglycerol-glycerol-3-phosphate 3-phosphatidyltransferase activity"/>
    <property type="evidence" value="ECO:0007669"/>
    <property type="project" value="UniProtKB-UniRule"/>
</dbReference>
<keyword evidence="14" id="KW-0594">Phospholipid biosynthesis</keyword>
<evidence type="ECO:0000256" key="6">
    <source>
        <dbReference type="ARBA" id="ARBA00014944"/>
    </source>
</evidence>
<dbReference type="PIRSF" id="PIRSF000847">
    <property type="entry name" value="Phos_ph_gly_syn"/>
    <property type="match status" value="1"/>
</dbReference>
<feature type="transmembrane region" description="Helical" evidence="19">
    <location>
        <begin position="127"/>
        <end position="147"/>
    </location>
</feature>
<evidence type="ECO:0000256" key="16">
    <source>
        <dbReference type="ARBA" id="ARBA00048586"/>
    </source>
</evidence>
<dbReference type="Proteomes" id="UP000448292">
    <property type="component" value="Unassembled WGS sequence"/>
</dbReference>
<dbReference type="Gene3D" id="1.20.120.1760">
    <property type="match status" value="1"/>
</dbReference>
<evidence type="ECO:0000256" key="19">
    <source>
        <dbReference type="SAM" id="Phobius"/>
    </source>
</evidence>
<dbReference type="PANTHER" id="PTHR14269">
    <property type="entry name" value="CDP-DIACYLGLYCEROL--GLYCEROL-3-PHOSPHATE 3-PHOSPHATIDYLTRANSFERASE-RELATED"/>
    <property type="match status" value="1"/>
</dbReference>
<reference evidence="20 21" key="1">
    <citation type="submission" date="2018-06" db="EMBL/GenBank/DDBJ databases">
        <title>Complete genome of Desulfovibrio indonesiensis P37SLT.</title>
        <authorList>
            <person name="Crispim J.S."/>
            <person name="Vidigal P.M.P."/>
            <person name="Silva L.C.F."/>
            <person name="Laguardia C.N."/>
            <person name="Araujo L.C."/>
            <person name="Dias R.S."/>
            <person name="Sousa M.P."/>
            <person name="Paula S.O."/>
            <person name="Silva C."/>
        </authorList>
    </citation>
    <scope>NUCLEOTIDE SEQUENCE [LARGE SCALE GENOMIC DNA]</scope>
    <source>
        <strain evidence="20 21">P37SLT</strain>
    </source>
</reference>
<keyword evidence="13 19" id="KW-0472">Membrane</keyword>
<evidence type="ECO:0000256" key="7">
    <source>
        <dbReference type="ARBA" id="ARBA00022475"/>
    </source>
</evidence>
<evidence type="ECO:0000256" key="4">
    <source>
        <dbReference type="ARBA" id="ARBA00010441"/>
    </source>
</evidence>
<keyword evidence="8" id="KW-0444">Lipid biosynthesis</keyword>
<dbReference type="EMBL" id="QMIE01000014">
    <property type="protein sequence ID" value="TVM15825.1"/>
    <property type="molecule type" value="Genomic_DNA"/>
</dbReference>
<evidence type="ECO:0000256" key="12">
    <source>
        <dbReference type="ARBA" id="ARBA00023098"/>
    </source>
</evidence>
<evidence type="ECO:0000256" key="15">
    <source>
        <dbReference type="ARBA" id="ARBA00023264"/>
    </source>
</evidence>
<keyword evidence="15" id="KW-1208">Phospholipid metabolism</keyword>
<comment type="catalytic activity">
    <reaction evidence="16">
        <text>a CDP-1,2-diacyl-sn-glycerol + sn-glycerol 3-phosphate = a 1,2-diacyl-sn-glycero-3-phospho-(1'-sn-glycero-3'-phosphate) + CMP + H(+)</text>
        <dbReference type="Rhea" id="RHEA:12593"/>
        <dbReference type="ChEBI" id="CHEBI:15378"/>
        <dbReference type="ChEBI" id="CHEBI:57597"/>
        <dbReference type="ChEBI" id="CHEBI:58332"/>
        <dbReference type="ChEBI" id="CHEBI:60110"/>
        <dbReference type="ChEBI" id="CHEBI:60377"/>
        <dbReference type="EC" id="2.7.8.5"/>
    </reaction>
</comment>
<evidence type="ECO:0000256" key="3">
    <source>
        <dbReference type="ARBA" id="ARBA00005042"/>
    </source>
</evidence>
<evidence type="ECO:0000256" key="17">
    <source>
        <dbReference type="NCBIfam" id="TIGR00560"/>
    </source>
</evidence>
<keyword evidence="11 19" id="KW-1133">Transmembrane helix</keyword>
<evidence type="ECO:0000256" key="11">
    <source>
        <dbReference type="ARBA" id="ARBA00022989"/>
    </source>
</evidence>
<evidence type="ECO:0000256" key="5">
    <source>
        <dbReference type="ARBA" id="ARBA00013170"/>
    </source>
</evidence>
<comment type="caution">
    <text evidence="20">The sequence shown here is derived from an EMBL/GenBank/DDBJ whole genome shotgun (WGS) entry which is preliminary data.</text>
</comment>
<organism evidence="20 21">
    <name type="scientific">Oceanidesulfovibrio indonesiensis</name>
    <dbReference type="NCBI Taxonomy" id="54767"/>
    <lineage>
        <taxon>Bacteria</taxon>
        <taxon>Pseudomonadati</taxon>
        <taxon>Thermodesulfobacteriota</taxon>
        <taxon>Desulfovibrionia</taxon>
        <taxon>Desulfovibrionales</taxon>
        <taxon>Desulfovibrionaceae</taxon>
        <taxon>Oceanidesulfovibrio</taxon>
    </lineage>
</organism>
<accession>A0A7M3MCN9</accession>
<proteinExistence type="inferred from homology"/>
<evidence type="ECO:0000256" key="14">
    <source>
        <dbReference type="ARBA" id="ARBA00023209"/>
    </source>
</evidence>
<dbReference type="OrthoDB" id="9796672at2"/>
<keyword evidence="7" id="KW-1003">Cell membrane</keyword>
<evidence type="ECO:0000313" key="21">
    <source>
        <dbReference type="Proteomes" id="UP000448292"/>
    </source>
</evidence>
<evidence type="ECO:0000256" key="1">
    <source>
        <dbReference type="ARBA" id="ARBA00003973"/>
    </source>
</evidence>
<comment type="function">
    <text evidence="1">This protein catalyzes the committed step to the synthesis of the acidic phospholipids.</text>
</comment>
<dbReference type="FunFam" id="1.20.120.1760:FF:000004">
    <property type="entry name" value="CDP-diacylglycerol--glycerol-3-phosphate 3-phosphatidyltransferase"/>
    <property type="match status" value="1"/>
</dbReference>
<feature type="transmembrane region" description="Helical" evidence="19">
    <location>
        <begin position="95"/>
        <end position="115"/>
    </location>
</feature>
<protein>
    <recommendedName>
        <fullName evidence="6 17">CDP-diacylglycerol--glycerol-3-phosphate 3-phosphatidyltransferase</fullName>
        <ecNumber evidence="5 17">2.7.8.5</ecNumber>
    </recommendedName>
</protein>
<evidence type="ECO:0000256" key="13">
    <source>
        <dbReference type="ARBA" id="ARBA00023136"/>
    </source>
</evidence>
<dbReference type="InterPro" id="IPR004570">
    <property type="entry name" value="Phosphatidylglycerol_P_synth"/>
</dbReference>
<dbReference type="InterPro" id="IPR050324">
    <property type="entry name" value="CDP-alcohol_PTase-I"/>
</dbReference>
<sequence length="191" mass="21033">MLNLANRITLARIAATPGCIILLNFPNKLSCLFAVLFFLAAALTDFLDGYIARTQNMVTSVGKFLDPLADKLLVISLLVMLVQLQTIHGESWAPAWIVIIIIARELAVTGLRAVAVEQGLVMAADRWGKFKTVAQIIAISLLTLHYPWFGLDPKPLGKFFLYIALALTIISGANYFRSFFKAQRRSEGPPA</sequence>
<dbReference type="GO" id="GO:0005886">
    <property type="term" value="C:plasma membrane"/>
    <property type="evidence" value="ECO:0007669"/>
    <property type="project" value="UniProtKB-SubCell"/>
</dbReference>
<comment type="subcellular location">
    <subcellularLocation>
        <location evidence="2">Cell membrane</location>
        <topology evidence="2">Multi-pass membrane protein</topology>
    </subcellularLocation>
</comment>
<evidence type="ECO:0000313" key="20">
    <source>
        <dbReference type="EMBL" id="TVM15825.1"/>
    </source>
</evidence>